<dbReference type="PRINTS" id="PR00463">
    <property type="entry name" value="EP450I"/>
</dbReference>
<comment type="cofactor">
    <cofactor evidence="1 6">
        <name>heme</name>
        <dbReference type="ChEBI" id="CHEBI:30413"/>
    </cofactor>
</comment>
<comment type="caution">
    <text evidence="10">The sequence shown here is derived from an EMBL/GenBank/DDBJ whole genome shotgun (WGS) entry which is preliminary data.</text>
</comment>
<dbReference type="CDD" id="cd11058">
    <property type="entry name" value="CYP60B-like"/>
    <property type="match status" value="1"/>
</dbReference>
<evidence type="ECO:0000256" key="6">
    <source>
        <dbReference type="PIRSR" id="PIRSR602401-1"/>
    </source>
</evidence>
<keyword evidence="3 6" id="KW-0349">Heme</keyword>
<evidence type="ECO:0000256" key="4">
    <source>
        <dbReference type="ARBA" id="ARBA00022723"/>
    </source>
</evidence>
<dbReference type="PRINTS" id="PR00385">
    <property type="entry name" value="P450"/>
</dbReference>
<dbReference type="GO" id="GO:0020037">
    <property type="term" value="F:heme binding"/>
    <property type="evidence" value="ECO:0007669"/>
    <property type="project" value="InterPro"/>
</dbReference>
<feature type="binding site" description="axial binding residue" evidence="6">
    <location>
        <position position="579"/>
    </location>
    <ligand>
        <name>heme</name>
        <dbReference type="ChEBI" id="CHEBI:30413"/>
    </ligand>
    <ligandPart>
        <name>Fe</name>
        <dbReference type="ChEBI" id="CHEBI:18248"/>
    </ligandPart>
</feature>
<dbReference type="PANTHER" id="PTHR24305">
    <property type="entry name" value="CYTOCHROME P450"/>
    <property type="match status" value="1"/>
</dbReference>
<dbReference type="Gene3D" id="1.10.630.10">
    <property type="entry name" value="Cytochrome P450"/>
    <property type="match status" value="1"/>
</dbReference>
<dbReference type="InterPro" id="IPR036396">
    <property type="entry name" value="Cyt_P450_sf"/>
</dbReference>
<proteinExistence type="inferred from homology"/>
<evidence type="ECO:0000313" key="11">
    <source>
        <dbReference type="Proteomes" id="UP000310687"/>
    </source>
</evidence>
<dbReference type="InterPro" id="IPR002401">
    <property type="entry name" value="Cyt_P450_E_grp-I"/>
</dbReference>
<feature type="region of interest" description="Disordered" evidence="8">
    <location>
        <begin position="1"/>
        <end position="23"/>
    </location>
</feature>
<dbReference type="Proteomes" id="UP000310687">
    <property type="component" value="Unassembled WGS sequence"/>
</dbReference>
<dbReference type="InterPro" id="IPR001128">
    <property type="entry name" value="Cyt_P450"/>
</dbReference>
<dbReference type="GO" id="GO:0004497">
    <property type="term" value="F:monooxygenase activity"/>
    <property type="evidence" value="ECO:0007669"/>
    <property type="project" value="UniProtKB-KW"/>
</dbReference>
<reference evidence="10 11" key="1">
    <citation type="submission" date="2018-10" db="EMBL/GenBank/DDBJ databases">
        <title>Fifty Aureobasidium pullulans genomes reveal a recombining polyextremotolerant generalist.</title>
        <authorList>
            <person name="Gostincar C."/>
            <person name="Turk M."/>
            <person name="Zajc J."/>
            <person name="Gunde-Cimerman N."/>
        </authorList>
    </citation>
    <scope>NUCLEOTIDE SEQUENCE [LARGE SCALE GENOMIC DNA]</scope>
    <source>
        <strain evidence="10 11">EXF-11013</strain>
    </source>
</reference>
<dbReference type="SUPFAM" id="SSF48264">
    <property type="entry name" value="Cytochrome P450"/>
    <property type="match status" value="1"/>
</dbReference>
<evidence type="ECO:0000256" key="2">
    <source>
        <dbReference type="ARBA" id="ARBA00010617"/>
    </source>
</evidence>
<organism evidence="10 11">
    <name type="scientific">Aureobasidium pullulans</name>
    <name type="common">Black yeast</name>
    <name type="synonym">Pullularia pullulans</name>
    <dbReference type="NCBI Taxonomy" id="5580"/>
    <lineage>
        <taxon>Eukaryota</taxon>
        <taxon>Fungi</taxon>
        <taxon>Dikarya</taxon>
        <taxon>Ascomycota</taxon>
        <taxon>Pezizomycotina</taxon>
        <taxon>Dothideomycetes</taxon>
        <taxon>Dothideomycetidae</taxon>
        <taxon>Dothideales</taxon>
        <taxon>Saccotheciaceae</taxon>
        <taxon>Aureobasidium</taxon>
    </lineage>
</organism>
<dbReference type="InterPro" id="IPR050121">
    <property type="entry name" value="Cytochrome_P450_monoxygenase"/>
</dbReference>
<comment type="similarity">
    <text evidence="2 7">Belongs to the cytochrome P450 family.</text>
</comment>
<evidence type="ECO:0000256" key="9">
    <source>
        <dbReference type="SAM" id="Phobius"/>
    </source>
</evidence>
<dbReference type="Pfam" id="PF00067">
    <property type="entry name" value="p450"/>
    <property type="match status" value="1"/>
</dbReference>
<feature type="transmembrane region" description="Helical" evidence="9">
    <location>
        <begin position="109"/>
        <end position="130"/>
    </location>
</feature>
<dbReference type="PROSITE" id="PS00086">
    <property type="entry name" value="CYTOCHROME_P450"/>
    <property type="match status" value="1"/>
</dbReference>
<dbReference type="EMBL" id="QZAL01000168">
    <property type="protein sequence ID" value="THW34941.1"/>
    <property type="molecule type" value="Genomic_DNA"/>
</dbReference>
<keyword evidence="9" id="KW-1133">Transmembrane helix</keyword>
<keyword evidence="5 6" id="KW-0408">Iron</keyword>
<dbReference type="PANTHER" id="PTHR24305:SF210">
    <property type="entry name" value="CYTOCHROME P450 MONOOXYGENASE ASQL-RELATED"/>
    <property type="match status" value="1"/>
</dbReference>
<keyword evidence="4 6" id="KW-0479">Metal-binding</keyword>
<keyword evidence="9" id="KW-0472">Membrane</keyword>
<evidence type="ECO:0000256" key="5">
    <source>
        <dbReference type="ARBA" id="ARBA00023004"/>
    </source>
</evidence>
<dbReference type="GO" id="GO:0005506">
    <property type="term" value="F:iron ion binding"/>
    <property type="evidence" value="ECO:0007669"/>
    <property type="project" value="InterPro"/>
</dbReference>
<keyword evidence="7 10" id="KW-0503">Monooxygenase</keyword>
<evidence type="ECO:0000256" key="1">
    <source>
        <dbReference type="ARBA" id="ARBA00001971"/>
    </source>
</evidence>
<protein>
    <submittedName>
        <fullName evidence="10">Putative P450 monooxygenase</fullName>
    </submittedName>
</protein>
<evidence type="ECO:0000256" key="3">
    <source>
        <dbReference type="ARBA" id="ARBA00022617"/>
    </source>
</evidence>
<evidence type="ECO:0000256" key="8">
    <source>
        <dbReference type="SAM" id="MobiDB-lite"/>
    </source>
</evidence>
<sequence length="635" mass="71688">MDVAGRNLSKENAPPPSNHQTAATSEMVKMTATTVQHQHPTNAVDISSEQDPLKKVAKTASYGESGLVILPDVVRRMDGLACSRHAGVMVLIDMVEAHSSTYWITDMDLFYSLSHTVVIAGGFAALYIVYQVLNTVYTIFFHPLSHVPGPWYLAASRIPYIRHSLNGTLLPWMQALHERYGEIVRYSPNEVSVISGKENPWQEIYGFRTGKQKGVGSFEKDPAWYPTPMNGVPNLLTAPGDNHGRQRRVLSHAFSDRALREQEGLLQSYVDLLISRFRDISDRIPEYAAGGDGWDSTGKIELCKWYNGFTFDVITDLSFGQPFGSLADMKQHLWVGNILEGLKAVKFAYVTHYFPFVRRLGSLIINKSQIQKRIELFKWIQVKTATRVATETQRPDFVTAVMEHQKGRFEEDDGKHAEDLRKGELVSNLGLFLVAGTETTATTLSIGSYFLLSNPAIMEKLKQEVRGRYKSNDEITVDSVTNFEYLNAFIHEVLRYYPPVPAGFMRKVPKTGADVAGVHLSGKGNVSISINQYIANRSSLNFTDPERFVPERWLASRPKRYAKDNLAVVQPFSFGPRNCLGKNLAYAELRLVFAKMLFNFDMELDERSAGWESRLQHHTLFYRPDLWVKLTAVTD</sequence>
<gene>
    <name evidence="10" type="ORF">D6D22_08385</name>
</gene>
<evidence type="ECO:0000256" key="7">
    <source>
        <dbReference type="RuleBase" id="RU000461"/>
    </source>
</evidence>
<dbReference type="AlphaFoldDB" id="A0A4S8X9P6"/>
<evidence type="ECO:0000313" key="10">
    <source>
        <dbReference type="EMBL" id="THW34941.1"/>
    </source>
</evidence>
<keyword evidence="9" id="KW-0812">Transmembrane</keyword>
<accession>A0A4S8X9P6</accession>
<name>A0A4S8X9P6_AURPU</name>
<dbReference type="InterPro" id="IPR017972">
    <property type="entry name" value="Cyt_P450_CS"/>
</dbReference>
<keyword evidence="7" id="KW-0560">Oxidoreductase</keyword>
<dbReference type="GO" id="GO:0016705">
    <property type="term" value="F:oxidoreductase activity, acting on paired donors, with incorporation or reduction of molecular oxygen"/>
    <property type="evidence" value="ECO:0007669"/>
    <property type="project" value="InterPro"/>
</dbReference>